<evidence type="ECO:0000313" key="3">
    <source>
        <dbReference type="Proteomes" id="UP000284842"/>
    </source>
</evidence>
<feature type="chain" id="PRO_5019186247" evidence="1">
    <location>
        <begin position="29"/>
        <end position="251"/>
    </location>
</feature>
<dbReference type="Proteomes" id="UP000284842">
    <property type="component" value="Unassembled WGS sequence"/>
</dbReference>
<gene>
    <name evidence="2" type="ORF">CVT24_001810</name>
</gene>
<accession>A0A409YFI4</accession>
<comment type="caution">
    <text evidence="2">The sequence shown here is derived from an EMBL/GenBank/DDBJ whole genome shotgun (WGS) entry which is preliminary data.</text>
</comment>
<reference evidence="2 3" key="1">
    <citation type="journal article" date="2018" name="Evol. Lett.">
        <title>Horizontal gene cluster transfer increased hallucinogenic mushroom diversity.</title>
        <authorList>
            <person name="Reynolds H.T."/>
            <person name="Vijayakumar V."/>
            <person name="Gluck-Thaler E."/>
            <person name="Korotkin H.B."/>
            <person name="Matheny P.B."/>
            <person name="Slot J.C."/>
        </authorList>
    </citation>
    <scope>NUCLEOTIDE SEQUENCE [LARGE SCALE GENOMIC DNA]</scope>
    <source>
        <strain evidence="2 3">2629</strain>
    </source>
</reference>
<evidence type="ECO:0000256" key="1">
    <source>
        <dbReference type="SAM" id="SignalP"/>
    </source>
</evidence>
<evidence type="ECO:0000313" key="2">
    <source>
        <dbReference type="EMBL" id="PPR01770.1"/>
    </source>
</evidence>
<dbReference type="AlphaFoldDB" id="A0A409YFI4"/>
<feature type="signal peptide" evidence="1">
    <location>
        <begin position="1"/>
        <end position="28"/>
    </location>
</feature>
<dbReference type="OrthoDB" id="2867199at2759"/>
<organism evidence="2 3">
    <name type="scientific">Panaeolus cyanescens</name>
    <dbReference type="NCBI Taxonomy" id="181874"/>
    <lineage>
        <taxon>Eukaryota</taxon>
        <taxon>Fungi</taxon>
        <taxon>Dikarya</taxon>
        <taxon>Basidiomycota</taxon>
        <taxon>Agaricomycotina</taxon>
        <taxon>Agaricomycetes</taxon>
        <taxon>Agaricomycetidae</taxon>
        <taxon>Agaricales</taxon>
        <taxon>Agaricineae</taxon>
        <taxon>Galeropsidaceae</taxon>
        <taxon>Panaeolus</taxon>
    </lineage>
</organism>
<name>A0A409YFI4_9AGAR</name>
<dbReference type="InParanoid" id="A0A409YFI4"/>
<protein>
    <submittedName>
        <fullName evidence="2">Uncharacterized protein</fullName>
    </submittedName>
</protein>
<sequence length="251" mass="28220">MTPFFNNLSTFIPLLTLFFTSLICTVNANNPPDLKSVLKPGARVFRAVTTGELQYISGYVKGQQPPPYIEISSDFAKYGAFYTFATPEEAIDWGLSLSGYHHQKPSDFIKHKEWIHKFFIVELEYDPKNLKPTHKFFAKGGPEYTEFIKSNYPPPGTGPDPFSMQWPGPPTPAVADIIEGPMSNSLKFQNQPGKEPHLLNPGTPEVRYNHQIAFASEKAMQCLKVVHIMSEKDFPYEPATAERPASCCTQQ</sequence>
<keyword evidence="3" id="KW-1185">Reference proteome</keyword>
<keyword evidence="1" id="KW-0732">Signal</keyword>
<proteinExistence type="predicted"/>
<dbReference type="EMBL" id="NHTK01001218">
    <property type="protein sequence ID" value="PPR01770.1"/>
    <property type="molecule type" value="Genomic_DNA"/>
</dbReference>